<dbReference type="OrthoDB" id="5594588at2759"/>
<dbReference type="GO" id="GO:0008270">
    <property type="term" value="F:zinc ion binding"/>
    <property type="evidence" value="ECO:0007669"/>
    <property type="project" value="InterPro"/>
</dbReference>
<keyword evidence="6" id="KW-0378">Hydrolase</keyword>
<evidence type="ECO:0000256" key="6">
    <source>
        <dbReference type="ARBA" id="ARBA00022801"/>
    </source>
</evidence>
<evidence type="ECO:0000256" key="1">
    <source>
        <dbReference type="ARBA" id="ARBA00001947"/>
    </source>
</evidence>
<comment type="caution">
    <text evidence="11">The sequence shown here is derived from an EMBL/GenBank/DDBJ whole genome shotgun (WGS) entry which is preliminary data.</text>
</comment>
<dbReference type="GO" id="GO:0016020">
    <property type="term" value="C:membrane"/>
    <property type="evidence" value="ECO:0007669"/>
    <property type="project" value="TreeGrafter"/>
</dbReference>
<keyword evidence="8" id="KW-0482">Metalloprotease</keyword>
<evidence type="ECO:0000313" key="11">
    <source>
        <dbReference type="EMBL" id="TQV99147.1"/>
    </source>
</evidence>
<dbReference type="InterPro" id="IPR024571">
    <property type="entry name" value="ERAP1-like_C_dom"/>
</dbReference>
<organism evidence="11 12">
    <name type="scientific">Cordyceps javanica</name>
    <dbReference type="NCBI Taxonomy" id="43265"/>
    <lineage>
        <taxon>Eukaryota</taxon>
        <taxon>Fungi</taxon>
        <taxon>Dikarya</taxon>
        <taxon>Ascomycota</taxon>
        <taxon>Pezizomycotina</taxon>
        <taxon>Sordariomycetes</taxon>
        <taxon>Hypocreomycetidae</taxon>
        <taxon>Hypocreales</taxon>
        <taxon>Cordycipitaceae</taxon>
        <taxon>Cordyceps</taxon>
    </lineage>
</organism>
<protein>
    <submittedName>
        <fullName evidence="11">Peptidase family m1 domain-containing protein</fullName>
    </submittedName>
</protein>
<comment type="cofactor">
    <cofactor evidence="1">
        <name>Zn(2+)</name>
        <dbReference type="ChEBI" id="CHEBI:29105"/>
    </cofactor>
</comment>
<evidence type="ECO:0000256" key="4">
    <source>
        <dbReference type="ARBA" id="ARBA00022670"/>
    </source>
</evidence>
<dbReference type="EMBL" id="SPUK01000002">
    <property type="protein sequence ID" value="TQV99147.1"/>
    <property type="molecule type" value="Genomic_DNA"/>
</dbReference>
<dbReference type="Proteomes" id="UP000315783">
    <property type="component" value="Unassembled WGS sequence"/>
</dbReference>
<dbReference type="GO" id="GO:0043171">
    <property type="term" value="P:peptide catabolic process"/>
    <property type="evidence" value="ECO:0007669"/>
    <property type="project" value="TreeGrafter"/>
</dbReference>
<evidence type="ECO:0000256" key="7">
    <source>
        <dbReference type="ARBA" id="ARBA00022833"/>
    </source>
</evidence>
<evidence type="ECO:0000259" key="9">
    <source>
        <dbReference type="Pfam" id="PF01433"/>
    </source>
</evidence>
<dbReference type="GO" id="GO:0070006">
    <property type="term" value="F:metalloaminopeptidase activity"/>
    <property type="evidence" value="ECO:0007669"/>
    <property type="project" value="TreeGrafter"/>
</dbReference>
<dbReference type="Pfam" id="PF11838">
    <property type="entry name" value="ERAP1_C"/>
    <property type="match status" value="1"/>
</dbReference>
<gene>
    <name evidence="11" type="ORF">IF1G_01362</name>
</gene>
<evidence type="ECO:0000259" key="10">
    <source>
        <dbReference type="Pfam" id="PF11838"/>
    </source>
</evidence>
<name>A0A545VBP2_9HYPO</name>
<dbReference type="InterPro" id="IPR014782">
    <property type="entry name" value="Peptidase_M1_dom"/>
</dbReference>
<accession>A0A545VBP2</accession>
<dbReference type="Gene3D" id="1.10.390.10">
    <property type="entry name" value="Neutral Protease Domain 2"/>
    <property type="match status" value="1"/>
</dbReference>
<dbReference type="InterPro" id="IPR001930">
    <property type="entry name" value="Peptidase_M1"/>
</dbReference>
<dbReference type="STRING" id="43265.A0A545VBP2"/>
<evidence type="ECO:0000313" key="12">
    <source>
        <dbReference type="Proteomes" id="UP000315783"/>
    </source>
</evidence>
<dbReference type="Gene3D" id="1.25.50.20">
    <property type="match status" value="1"/>
</dbReference>
<keyword evidence="3" id="KW-0031">Aminopeptidase</keyword>
<feature type="domain" description="ERAP1-like C-terminal" evidence="10">
    <location>
        <begin position="118"/>
        <end position="259"/>
    </location>
</feature>
<dbReference type="SUPFAM" id="SSF55486">
    <property type="entry name" value="Metalloproteases ('zincins'), catalytic domain"/>
    <property type="match status" value="1"/>
</dbReference>
<evidence type="ECO:0000256" key="3">
    <source>
        <dbReference type="ARBA" id="ARBA00022438"/>
    </source>
</evidence>
<dbReference type="GO" id="GO:0042277">
    <property type="term" value="F:peptide binding"/>
    <property type="evidence" value="ECO:0007669"/>
    <property type="project" value="TreeGrafter"/>
</dbReference>
<comment type="similarity">
    <text evidence="2">Belongs to the peptidase M1 family.</text>
</comment>
<dbReference type="AlphaFoldDB" id="A0A545VBP2"/>
<proteinExistence type="inferred from homology"/>
<dbReference type="GO" id="GO:0005737">
    <property type="term" value="C:cytoplasm"/>
    <property type="evidence" value="ECO:0007669"/>
    <property type="project" value="TreeGrafter"/>
</dbReference>
<keyword evidence="5" id="KW-0479">Metal-binding</keyword>
<dbReference type="PANTHER" id="PTHR11533:SF174">
    <property type="entry name" value="PUROMYCIN-SENSITIVE AMINOPEPTIDASE-RELATED"/>
    <property type="match status" value="1"/>
</dbReference>
<reference evidence="11 12" key="1">
    <citation type="journal article" date="2019" name="Appl. Microbiol. Biotechnol.">
        <title>Genome sequence of Isaria javanica and comparative genome analysis insights into family S53 peptidase evolution in fungal entomopathogens.</title>
        <authorList>
            <person name="Lin R."/>
            <person name="Zhang X."/>
            <person name="Xin B."/>
            <person name="Zou M."/>
            <person name="Gao Y."/>
            <person name="Qin F."/>
            <person name="Hu Q."/>
            <person name="Xie B."/>
            <person name="Cheng X."/>
        </authorList>
    </citation>
    <scope>NUCLEOTIDE SEQUENCE [LARGE SCALE GENOMIC DNA]</scope>
    <source>
        <strain evidence="11 12">IJ1G</strain>
    </source>
</reference>
<dbReference type="PRINTS" id="PR00756">
    <property type="entry name" value="ALADIPTASE"/>
</dbReference>
<evidence type="ECO:0000256" key="5">
    <source>
        <dbReference type="ARBA" id="ARBA00022723"/>
    </source>
</evidence>
<dbReference type="Pfam" id="PF01433">
    <property type="entry name" value="Peptidase_M1"/>
    <property type="match status" value="1"/>
</dbReference>
<keyword evidence="7" id="KW-0862">Zinc</keyword>
<dbReference type="InterPro" id="IPR050344">
    <property type="entry name" value="Peptidase_M1_aminopeptidases"/>
</dbReference>
<dbReference type="InterPro" id="IPR027268">
    <property type="entry name" value="Peptidase_M4/M1_CTD_sf"/>
</dbReference>
<evidence type="ECO:0000256" key="8">
    <source>
        <dbReference type="ARBA" id="ARBA00023049"/>
    </source>
</evidence>
<dbReference type="PANTHER" id="PTHR11533">
    <property type="entry name" value="PROTEASE M1 ZINC METALLOPROTEASE"/>
    <property type="match status" value="1"/>
</dbReference>
<keyword evidence="4" id="KW-0645">Protease</keyword>
<sequence length="290" mass="32513">MLSTGAMLPLEARALELFEREFGVDFPLPKMDQIAVLGSAEGAMENWGRITYRAVDLLIEANAGAGRRRRVTDIVLHELAHQWFGNSVTMEWLARGRPRYVGFARLSLEIFLVPPDSFFKLTVDHSSVYRTLYSPEIFTRLAQAGQARALSIADATGLIADAAAVIEAGYIKTSTFLTLAQNFKGETSFFAWQQLLAGLDEAVTEGLEIFGEELITPIDRKIDYQSSEADDHVDQQLKDLITMSAAMCGDEETIEAAQNIHIQEEPERRCFYTPPNIENDRGRNYVSIWK</sequence>
<keyword evidence="12" id="KW-1185">Reference proteome</keyword>
<feature type="domain" description="Peptidase M1 membrane alanine aminopeptidase" evidence="9">
    <location>
        <begin position="11"/>
        <end position="92"/>
    </location>
</feature>
<dbReference type="GO" id="GO:0006508">
    <property type="term" value="P:proteolysis"/>
    <property type="evidence" value="ECO:0007669"/>
    <property type="project" value="UniProtKB-KW"/>
</dbReference>
<evidence type="ECO:0000256" key="2">
    <source>
        <dbReference type="ARBA" id="ARBA00010136"/>
    </source>
</evidence>